<dbReference type="AlphaFoldDB" id="G7EAZ0"/>
<dbReference type="EMBL" id="BABT02000252">
    <property type="protein sequence ID" value="GAB00001.1"/>
    <property type="molecule type" value="Genomic_DNA"/>
</dbReference>
<feature type="compositionally biased region" description="Pro residues" evidence="1">
    <location>
        <begin position="79"/>
        <end position="93"/>
    </location>
</feature>
<organism evidence="2 3">
    <name type="scientific">Mixia osmundae (strain CBS 9802 / IAM 14324 / JCM 22182 / KY 12970)</name>
    <dbReference type="NCBI Taxonomy" id="764103"/>
    <lineage>
        <taxon>Eukaryota</taxon>
        <taxon>Fungi</taxon>
        <taxon>Dikarya</taxon>
        <taxon>Basidiomycota</taxon>
        <taxon>Pucciniomycotina</taxon>
        <taxon>Mixiomycetes</taxon>
        <taxon>Mixiales</taxon>
        <taxon>Mixiaceae</taxon>
        <taxon>Mixia</taxon>
    </lineage>
</organism>
<feature type="compositionally biased region" description="Low complexity" evidence="1">
    <location>
        <begin position="660"/>
        <end position="669"/>
    </location>
</feature>
<feature type="compositionally biased region" description="Basic residues" evidence="1">
    <location>
        <begin position="702"/>
        <end position="755"/>
    </location>
</feature>
<feature type="region of interest" description="Disordered" evidence="1">
    <location>
        <begin position="1060"/>
        <end position="1082"/>
    </location>
</feature>
<name>G7EAZ0_MIXOS</name>
<reference evidence="2 3" key="1">
    <citation type="journal article" date="2011" name="J. Gen. Appl. Microbiol.">
        <title>Draft genome sequencing of the enigmatic basidiomycete Mixia osmundae.</title>
        <authorList>
            <person name="Nishida H."/>
            <person name="Nagatsuka Y."/>
            <person name="Sugiyama J."/>
        </authorList>
    </citation>
    <scope>NUCLEOTIDE SEQUENCE [LARGE SCALE GENOMIC DNA]</scope>
    <source>
        <strain evidence="3">CBS 9802 / IAM 14324 / JCM 22182 / KY 12970</strain>
    </source>
</reference>
<dbReference type="OMA" id="HAYRTIP"/>
<comment type="caution">
    <text evidence="2">The sequence shown here is derived from an EMBL/GenBank/DDBJ whole genome shotgun (WGS) entry which is preliminary data.</text>
</comment>
<evidence type="ECO:0000313" key="2">
    <source>
        <dbReference type="EMBL" id="GAB00001.1"/>
    </source>
</evidence>
<feature type="compositionally biased region" description="Polar residues" evidence="1">
    <location>
        <begin position="902"/>
        <end position="913"/>
    </location>
</feature>
<dbReference type="RefSeq" id="XP_014565614.1">
    <property type="nucleotide sequence ID" value="XM_014710128.1"/>
</dbReference>
<dbReference type="HOGENOM" id="CLU_274853_0_0_1"/>
<feature type="region of interest" description="Disordered" evidence="1">
    <location>
        <begin position="1098"/>
        <end position="1120"/>
    </location>
</feature>
<feature type="compositionally biased region" description="Low complexity" evidence="1">
    <location>
        <begin position="391"/>
        <end position="406"/>
    </location>
</feature>
<accession>G7EAZ0</accession>
<keyword evidence="3" id="KW-1185">Reference proteome</keyword>
<feature type="compositionally biased region" description="Polar residues" evidence="1">
    <location>
        <begin position="463"/>
        <end position="480"/>
    </location>
</feature>
<feature type="compositionally biased region" description="Low complexity" evidence="1">
    <location>
        <begin position="446"/>
        <end position="458"/>
    </location>
</feature>
<feature type="compositionally biased region" description="Polar residues" evidence="1">
    <location>
        <begin position="412"/>
        <end position="426"/>
    </location>
</feature>
<feature type="compositionally biased region" description="Basic and acidic residues" evidence="1">
    <location>
        <begin position="671"/>
        <end position="690"/>
    </location>
</feature>
<evidence type="ECO:0000313" key="3">
    <source>
        <dbReference type="Proteomes" id="UP000009131"/>
    </source>
</evidence>
<gene>
    <name evidence="2" type="primary">Mo06703</name>
    <name evidence="2" type="ORF">E5Q_06703</name>
</gene>
<feature type="compositionally biased region" description="Polar residues" evidence="1">
    <location>
        <begin position="594"/>
        <end position="612"/>
    </location>
</feature>
<feature type="region of interest" description="Disordered" evidence="1">
    <location>
        <begin position="886"/>
        <end position="913"/>
    </location>
</feature>
<feature type="region of interest" description="Disordered" evidence="1">
    <location>
        <begin position="65"/>
        <end position="99"/>
    </location>
</feature>
<feature type="region of interest" description="Disordered" evidence="1">
    <location>
        <begin position="141"/>
        <end position="171"/>
    </location>
</feature>
<reference evidence="2 3" key="2">
    <citation type="journal article" date="2012" name="Open Biol.">
        <title>Characteristics of nucleosomes and linker DNA regions on the genome of the basidiomycete Mixia osmundae revealed by mono- and dinucleosome mapping.</title>
        <authorList>
            <person name="Nishida H."/>
            <person name="Kondo S."/>
            <person name="Matsumoto T."/>
            <person name="Suzuki Y."/>
            <person name="Yoshikawa H."/>
            <person name="Taylor T.D."/>
            <person name="Sugiyama J."/>
        </authorList>
    </citation>
    <scope>NUCLEOTIDE SEQUENCE [LARGE SCALE GENOMIC DNA]</scope>
    <source>
        <strain evidence="3">CBS 9802 / IAM 14324 / JCM 22182 / KY 12970</strain>
    </source>
</reference>
<proteinExistence type="predicted"/>
<dbReference type="Proteomes" id="UP000009131">
    <property type="component" value="Unassembled WGS sequence"/>
</dbReference>
<sequence length="1164" mass="125429">MPDSRPAHSDADTNITLETAHELSLDFDLTNLRLLNSAQLAIVQYHPDAEEVHVQAAEALWMRRRAKADKRKRDSRTMPAPPPNALPAGPVPAVPTSNDSVMQTINEPEQPVAPVSDTSEAPLGALTQADLPAPNATAAIPTQTASGSLPKAVGTRPTPKKTSSLTQAKKAEAARLLKESVQAKQARTLPPVARSTTEGCEAATEIRKAYGQVFKIPLEAIPAEISRIKQSLLELVGSLRETAPGTARIVFVQQLDNAMTSLNMLEDRLPRESVKRLEERDLQWHNRVETISEPADLLDMIYLLDEQLRTLAATQPATAEFHTNMTQCRAARSELRKRLINLPKAPKIVDKPLPQSYIRPADVPAQRSKSEERYLALRAQLKQRVAAPSYLPAAPSHPASPPVSNATPGRATPSSSEIPLNSSASATEAPPPAPLPLLARISDGRAGTATPPETTPAAHDQETTTITPSSKSLGKQNADSGKSAPARIKSKTILLKVIPKFIKAEEEEDVIFVDASSISKRKRTTSRRTASPASAQAGQSTFPVNNAQSLSAGAMPVTVPNADRRSVDSGESMDMEIETDLQNAQAEARPAQAPHSSSVTTQASQRAHNAQTPVAPGPKPSTQEPMPAVRQAERFQSAALVAPPRDAAIHRNTSGRYDRSLSPSSSRTARSLRDRSPLGRRPFGDRERSRSPRRSLSPYPSPRRRSRSPRRRSPSPYRRPRSPRRRSISPRRRSPSPRRRSPSPRRPLPPRRRSPSPRDYRPGRQMPNDARFVPAQKSMGTSAPAQAAPPSTTPVQAASASVAPVQATIPSVWPVIPAKAATDPSLLGQNASAPISGALPPVPISAPVSTSAPSVAPSAAAMLPSPAAPMMPKEPPVPIQTRLAPPPLSSKPIPQTAKAQVKETSAASATSNNELTALSRSVLKWPAVNELRPIIPDDGKVLPADLLERYFPITIDAIPSNMTEKLMWNVLCRGDGVDRPLAMKLSKGAKATMCTALYATDASAGRAVVAHSGMLLSWPPQGKTHAYRTIPRNLNMTYNNVGRTGLAAMSSLPQHLLPPSVRSHVQQTGQTPLDPRAKPSVQKNVPQLQIYARADLTNRIAPHTSPPNGPSPRSVRQDEHASLMERLGSPSTRPPAPVYQPMHRAAPNLAARVAPRSNHPMWNN</sequence>
<feature type="region of interest" description="Disordered" evidence="1">
    <location>
        <begin position="391"/>
        <end position="485"/>
    </location>
</feature>
<feature type="region of interest" description="Disordered" evidence="1">
    <location>
        <begin position="519"/>
        <end position="543"/>
    </location>
</feature>
<evidence type="ECO:0000256" key="1">
    <source>
        <dbReference type="SAM" id="MobiDB-lite"/>
    </source>
</evidence>
<dbReference type="InParanoid" id="G7EAZ0"/>
<feature type="region of interest" description="Disordered" evidence="1">
    <location>
        <begin position="583"/>
        <end position="769"/>
    </location>
</feature>
<protein>
    <submittedName>
        <fullName evidence="2">Uncharacterized protein</fullName>
    </submittedName>
</protein>